<feature type="domain" description="DUF4382" evidence="2">
    <location>
        <begin position="35"/>
        <end position="192"/>
    </location>
</feature>
<dbReference type="RefSeq" id="WP_258306509.1">
    <property type="nucleotide sequence ID" value="NZ_QGTT01000002.1"/>
</dbReference>
<reference evidence="3 4" key="1">
    <citation type="submission" date="2018-05" db="EMBL/GenBank/DDBJ databases">
        <title>Freshwater and sediment microbial communities from various areas in North America, analyzing microbe dynamics in response to fracking.</title>
        <authorList>
            <person name="Lamendella R."/>
        </authorList>
    </citation>
    <scope>NUCLEOTIDE SEQUENCE [LARGE SCALE GENOMIC DNA]</scope>
    <source>
        <strain evidence="3 4">125B1</strain>
    </source>
</reference>
<protein>
    <submittedName>
        <fullName evidence="3">Uncharacterized protein DUF4382</fullName>
    </submittedName>
</protein>
<dbReference type="Proteomes" id="UP000246964">
    <property type="component" value="Unassembled WGS sequence"/>
</dbReference>
<accession>A0A317QC39</accession>
<dbReference type="Pfam" id="PF14321">
    <property type="entry name" value="DUF4382"/>
    <property type="match status" value="1"/>
</dbReference>
<dbReference type="AlphaFoldDB" id="A0A317QC39"/>
<evidence type="ECO:0000313" key="4">
    <source>
        <dbReference type="Proteomes" id="UP000246964"/>
    </source>
</evidence>
<sequence length="324" mass="33911">MFNRAPISTMIALTLASSMLVACGSDSDSEVVAQTGQFSFAVSDAPVDAADEVWACFHAIELLGNSAGKQVFTIGEDSNTIASNDVCVDSDGEVIANTRGINLMNFTGSTAEDLISGVEVPAGDYSQLRLVMADGSYVQVGDQRIPLSVPSNELKFDGITVGAGGETAYTAEFDLRQALVNPVGQDQYFLKPRGVRLVNNLTVGHIEGSMAEALLIENSCTVAPADTGTAVASVYLYPGVDHVVADLADVGGSEAVEPYAVSAVYFDGAVNYQFELGYVSAGDYTLGYTCDVADDPEVDDDISLLGHQTVTVANNGEVTTVVIE</sequence>
<comment type="caution">
    <text evidence="3">The sequence shown here is derived from an EMBL/GenBank/DDBJ whole genome shotgun (WGS) entry which is preliminary data.</text>
</comment>
<evidence type="ECO:0000259" key="2">
    <source>
        <dbReference type="Pfam" id="PF14321"/>
    </source>
</evidence>
<dbReference type="InterPro" id="IPR025491">
    <property type="entry name" value="DUF4382"/>
</dbReference>
<dbReference type="EMBL" id="QGTT01000002">
    <property type="protein sequence ID" value="PWW15063.1"/>
    <property type="molecule type" value="Genomic_DNA"/>
</dbReference>
<keyword evidence="1" id="KW-0732">Signal</keyword>
<evidence type="ECO:0000313" key="3">
    <source>
        <dbReference type="EMBL" id="PWW15063.1"/>
    </source>
</evidence>
<name>A0A317QC39_9GAMM</name>
<evidence type="ECO:0000256" key="1">
    <source>
        <dbReference type="SAM" id="SignalP"/>
    </source>
</evidence>
<feature type="signal peptide" evidence="1">
    <location>
        <begin position="1"/>
        <end position="22"/>
    </location>
</feature>
<feature type="chain" id="PRO_5016456507" evidence="1">
    <location>
        <begin position="23"/>
        <end position="324"/>
    </location>
</feature>
<organism evidence="3 4">
    <name type="scientific">Pseudidiomarina maritima</name>
    <dbReference type="NCBI Taxonomy" id="519453"/>
    <lineage>
        <taxon>Bacteria</taxon>
        <taxon>Pseudomonadati</taxon>
        <taxon>Pseudomonadota</taxon>
        <taxon>Gammaproteobacteria</taxon>
        <taxon>Alteromonadales</taxon>
        <taxon>Idiomarinaceae</taxon>
        <taxon>Pseudidiomarina</taxon>
    </lineage>
</organism>
<gene>
    <name evidence="3" type="ORF">DET45_10261</name>
</gene>
<dbReference type="PROSITE" id="PS51257">
    <property type="entry name" value="PROKAR_LIPOPROTEIN"/>
    <property type="match status" value="1"/>
</dbReference>
<keyword evidence="4" id="KW-1185">Reference proteome</keyword>
<proteinExistence type="predicted"/>